<keyword evidence="1" id="KW-0067">ATP-binding</keyword>
<dbReference type="HAMAP" id="MF_00122">
    <property type="entry name" value="GatC"/>
    <property type="match status" value="1"/>
</dbReference>
<organism evidence="2">
    <name type="scientific">uncultured marine bacterium 560</name>
    <dbReference type="NCBI Taxonomy" id="257395"/>
    <lineage>
        <taxon>Bacteria</taxon>
        <taxon>environmental samples</taxon>
    </lineage>
</organism>
<keyword evidence="2" id="KW-0808">Transferase</keyword>
<dbReference type="AlphaFoldDB" id="Q6SGE9"/>
<dbReference type="GO" id="GO:0016740">
    <property type="term" value="F:transferase activity"/>
    <property type="evidence" value="ECO:0007669"/>
    <property type="project" value="UniProtKB-KW"/>
</dbReference>
<reference evidence="2" key="1">
    <citation type="submission" date="2003-11" db="EMBL/GenBank/DDBJ databases">
        <authorList>
            <person name="Heidelberg J.F."/>
            <person name="Eisen J.A."/>
            <person name="Nelson W.C."/>
            <person name="DeLong E.F."/>
        </authorList>
    </citation>
    <scope>NUCLEOTIDE SEQUENCE</scope>
</reference>
<protein>
    <recommendedName>
        <fullName evidence="1">Aspartyl/glutamyl-tRNA(Asn/Gln) amidotransferase subunit C</fullName>
        <shortName evidence="1">Asp/Glu-ADT subunit C</shortName>
        <ecNumber evidence="1">6.3.5.-</ecNumber>
    </recommendedName>
</protein>
<dbReference type="GO" id="GO:0005524">
    <property type="term" value="F:ATP binding"/>
    <property type="evidence" value="ECO:0007669"/>
    <property type="project" value="UniProtKB-KW"/>
</dbReference>
<evidence type="ECO:0000256" key="1">
    <source>
        <dbReference type="HAMAP-Rule" id="MF_00122"/>
    </source>
</evidence>
<dbReference type="GO" id="GO:0006412">
    <property type="term" value="P:translation"/>
    <property type="evidence" value="ECO:0007669"/>
    <property type="project" value="UniProtKB-UniRule"/>
</dbReference>
<comment type="subunit">
    <text evidence="1">Heterotrimer of A, B and C subunits.</text>
</comment>
<dbReference type="SUPFAM" id="SSF141000">
    <property type="entry name" value="Glu-tRNAGln amidotransferase C subunit"/>
    <property type="match status" value="1"/>
</dbReference>
<dbReference type="EMBL" id="AY458642">
    <property type="protein sequence ID" value="AAR37913.1"/>
    <property type="molecule type" value="Genomic_DNA"/>
</dbReference>
<comment type="catalytic activity">
    <reaction evidence="1">
        <text>L-aspartyl-tRNA(Asn) + L-glutamine + ATP + H2O = L-asparaginyl-tRNA(Asn) + L-glutamate + ADP + phosphate + 2 H(+)</text>
        <dbReference type="Rhea" id="RHEA:14513"/>
        <dbReference type="Rhea" id="RHEA-COMP:9674"/>
        <dbReference type="Rhea" id="RHEA-COMP:9677"/>
        <dbReference type="ChEBI" id="CHEBI:15377"/>
        <dbReference type="ChEBI" id="CHEBI:15378"/>
        <dbReference type="ChEBI" id="CHEBI:29985"/>
        <dbReference type="ChEBI" id="CHEBI:30616"/>
        <dbReference type="ChEBI" id="CHEBI:43474"/>
        <dbReference type="ChEBI" id="CHEBI:58359"/>
        <dbReference type="ChEBI" id="CHEBI:78515"/>
        <dbReference type="ChEBI" id="CHEBI:78516"/>
        <dbReference type="ChEBI" id="CHEBI:456216"/>
    </reaction>
</comment>
<evidence type="ECO:0000313" key="2">
    <source>
        <dbReference type="EMBL" id="AAR37913.1"/>
    </source>
</evidence>
<accession>Q6SGE9</accession>
<dbReference type="Pfam" id="PF02686">
    <property type="entry name" value="GatC"/>
    <property type="match status" value="1"/>
</dbReference>
<keyword evidence="1" id="KW-0648">Protein biosynthesis</keyword>
<dbReference type="PANTHER" id="PTHR15004">
    <property type="entry name" value="GLUTAMYL-TRNA(GLN) AMIDOTRANSFERASE SUBUNIT C, MITOCHONDRIAL"/>
    <property type="match status" value="1"/>
</dbReference>
<keyword evidence="1 2" id="KW-0436">Ligase</keyword>
<dbReference type="GO" id="GO:0006450">
    <property type="term" value="P:regulation of translational fidelity"/>
    <property type="evidence" value="ECO:0007669"/>
    <property type="project" value="InterPro"/>
</dbReference>
<comment type="function">
    <text evidence="1">Allows the formation of correctly charged Asn-tRNA(Asn) or Gln-tRNA(Gln) through the transamidation of misacylated Asp-tRNA(Asn) or Glu-tRNA(Gln) in organisms which lack either or both of asparaginyl-tRNA or glutaminyl-tRNA synthetases. The reaction takes place in the presence of glutamine and ATP through an activated phospho-Asp-tRNA(Asn) or phospho-Glu-tRNA(Gln).</text>
</comment>
<dbReference type="InterPro" id="IPR036113">
    <property type="entry name" value="Asp/Glu-ADT_sf_sub_c"/>
</dbReference>
<dbReference type="EC" id="6.3.5.-" evidence="1"/>
<dbReference type="InterPro" id="IPR003837">
    <property type="entry name" value="GatC"/>
</dbReference>
<comment type="similarity">
    <text evidence="1">Belongs to the GatC family.</text>
</comment>
<comment type="catalytic activity">
    <reaction evidence="1">
        <text>L-glutamyl-tRNA(Gln) + L-glutamine + ATP + H2O = L-glutaminyl-tRNA(Gln) + L-glutamate + ADP + phosphate + H(+)</text>
        <dbReference type="Rhea" id="RHEA:17521"/>
        <dbReference type="Rhea" id="RHEA-COMP:9681"/>
        <dbReference type="Rhea" id="RHEA-COMP:9684"/>
        <dbReference type="ChEBI" id="CHEBI:15377"/>
        <dbReference type="ChEBI" id="CHEBI:15378"/>
        <dbReference type="ChEBI" id="CHEBI:29985"/>
        <dbReference type="ChEBI" id="CHEBI:30616"/>
        <dbReference type="ChEBI" id="CHEBI:43474"/>
        <dbReference type="ChEBI" id="CHEBI:58359"/>
        <dbReference type="ChEBI" id="CHEBI:78520"/>
        <dbReference type="ChEBI" id="CHEBI:78521"/>
        <dbReference type="ChEBI" id="CHEBI:456216"/>
    </reaction>
</comment>
<keyword evidence="1" id="KW-0547">Nucleotide-binding</keyword>
<dbReference type="GO" id="GO:0050567">
    <property type="term" value="F:glutaminyl-tRNA synthase (glutamine-hydrolyzing) activity"/>
    <property type="evidence" value="ECO:0007669"/>
    <property type="project" value="UniProtKB-UniRule"/>
</dbReference>
<gene>
    <name evidence="1 2" type="primary">gatC</name>
    <name evidence="2" type="ORF">MBMO_EBAC750-16D01.55</name>
</gene>
<sequence>MSLNKEQVKEIAQLAKLSINDSEIEQSTIELNNILSLMAELSEIETDHVEPMAHPLKMSQRLREDVVTETDLSEEFQEIAPKTGKHHFLVPTVIE</sequence>
<dbReference type="GO" id="GO:0050566">
    <property type="term" value="F:asparaginyl-tRNA synthase (glutamine-hydrolyzing) activity"/>
    <property type="evidence" value="ECO:0007669"/>
    <property type="project" value="RHEA"/>
</dbReference>
<dbReference type="GO" id="GO:0070681">
    <property type="term" value="P:glutaminyl-tRNAGln biosynthesis via transamidation"/>
    <property type="evidence" value="ECO:0007669"/>
    <property type="project" value="TreeGrafter"/>
</dbReference>
<name>Q6SGE9_9BACT</name>
<dbReference type="Gene3D" id="1.10.20.60">
    <property type="entry name" value="Glu-tRNAGln amidotransferase C subunit, N-terminal domain"/>
    <property type="match status" value="1"/>
</dbReference>
<reference evidence="2" key="2">
    <citation type="submission" date="2003-12" db="EMBL/GenBank/DDBJ databases">
        <title>Monterey Bay Coastal Ocean Microbial Observatory environmental clone sequencing.</title>
        <authorList>
            <person name="DeLong E.F."/>
        </authorList>
    </citation>
    <scope>NUCLEOTIDE SEQUENCE</scope>
</reference>
<dbReference type="NCBIfam" id="TIGR00135">
    <property type="entry name" value="gatC"/>
    <property type="match status" value="1"/>
</dbReference>
<proteinExistence type="inferred from homology"/>
<dbReference type="PANTHER" id="PTHR15004:SF0">
    <property type="entry name" value="GLUTAMYL-TRNA(GLN) AMIDOTRANSFERASE SUBUNIT C, MITOCHONDRIAL"/>
    <property type="match status" value="1"/>
</dbReference>